<name>A0ABR2N0B8_9ASPA</name>
<comment type="caution">
    <text evidence="1">The sequence shown here is derived from an EMBL/GenBank/DDBJ whole genome shotgun (WGS) entry which is preliminary data.</text>
</comment>
<dbReference type="PANTHER" id="PTHR23290:SF0">
    <property type="entry name" value="RRNA N6-ADENOSINE-METHYLTRANSFERASE METTL5"/>
    <property type="match status" value="1"/>
</dbReference>
<evidence type="ECO:0000313" key="2">
    <source>
        <dbReference type="Proteomes" id="UP001412067"/>
    </source>
</evidence>
<dbReference type="InterPro" id="IPR029063">
    <property type="entry name" value="SAM-dependent_MTases_sf"/>
</dbReference>
<reference evidence="1 2" key="1">
    <citation type="journal article" date="2022" name="Nat. Plants">
        <title>Genomes of leafy and leafless Platanthera orchids illuminate the evolution of mycoheterotrophy.</title>
        <authorList>
            <person name="Li M.H."/>
            <person name="Liu K.W."/>
            <person name="Li Z."/>
            <person name="Lu H.C."/>
            <person name="Ye Q.L."/>
            <person name="Zhang D."/>
            <person name="Wang J.Y."/>
            <person name="Li Y.F."/>
            <person name="Zhong Z.M."/>
            <person name="Liu X."/>
            <person name="Yu X."/>
            <person name="Liu D.K."/>
            <person name="Tu X.D."/>
            <person name="Liu B."/>
            <person name="Hao Y."/>
            <person name="Liao X.Y."/>
            <person name="Jiang Y.T."/>
            <person name="Sun W.H."/>
            <person name="Chen J."/>
            <person name="Chen Y.Q."/>
            <person name="Ai Y."/>
            <person name="Zhai J.W."/>
            <person name="Wu S.S."/>
            <person name="Zhou Z."/>
            <person name="Hsiao Y.Y."/>
            <person name="Wu W.L."/>
            <person name="Chen Y.Y."/>
            <person name="Lin Y.F."/>
            <person name="Hsu J.L."/>
            <person name="Li C.Y."/>
            <person name="Wang Z.W."/>
            <person name="Zhao X."/>
            <person name="Zhong W.Y."/>
            <person name="Ma X.K."/>
            <person name="Ma L."/>
            <person name="Huang J."/>
            <person name="Chen G.Z."/>
            <person name="Huang M.Z."/>
            <person name="Huang L."/>
            <person name="Peng D.H."/>
            <person name="Luo Y.B."/>
            <person name="Zou S.Q."/>
            <person name="Chen S.P."/>
            <person name="Lan S."/>
            <person name="Tsai W.C."/>
            <person name="Van de Peer Y."/>
            <person name="Liu Z.J."/>
        </authorList>
    </citation>
    <scope>NUCLEOTIDE SEQUENCE [LARGE SCALE GENOMIC DNA]</scope>
    <source>
        <strain evidence="1">Lor288</strain>
    </source>
</reference>
<dbReference type="EMBL" id="JBBWWR010000002">
    <property type="protein sequence ID" value="KAK8969929.1"/>
    <property type="molecule type" value="Genomic_DNA"/>
</dbReference>
<protein>
    <recommendedName>
        <fullName evidence="3">Ribosomal protein L11 methyltransferase</fullName>
    </recommendedName>
</protein>
<accession>A0ABR2N0B8</accession>
<gene>
    <name evidence="1" type="ORF">KSP40_PGU014462</name>
</gene>
<dbReference type="PANTHER" id="PTHR23290">
    <property type="entry name" value="RRNA N6-ADENOSINE-METHYLTRANSFERASE METTL5"/>
    <property type="match status" value="1"/>
</dbReference>
<proteinExistence type="predicted"/>
<evidence type="ECO:0000313" key="1">
    <source>
        <dbReference type="EMBL" id="KAK8969929.1"/>
    </source>
</evidence>
<evidence type="ECO:0008006" key="3">
    <source>
        <dbReference type="Google" id="ProtNLM"/>
    </source>
</evidence>
<sequence length="147" mass="15809">MKLKQLEGLLGSIQQFPNPKLELEQYPTGPHIASRLVYTAENTFGDVNGKVVADFGCGCGTLGIAGALMDADYIMGFDIDSQSLETASQNVELIEICKGKAEWGWGGLKQGGLDLDLGWFARICARTDVGSVLEVVPRDWEGGGQRS</sequence>
<dbReference type="Gene3D" id="3.40.50.150">
    <property type="entry name" value="Vaccinia Virus protein VP39"/>
    <property type="match status" value="1"/>
</dbReference>
<organism evidence="1 2">
    <name type="scientific">Platanthera guangdongensis</name>
    <dbReference type="NCBI Taxonomy" id="2320717"/>
    <lineage>
        <taxon>Eukaryota</taxon>
        <taxon>Viridiplantae</taxon>
        <taxon>Streptophyta</taxon>
        <taxon>Embryophyta</taxon>
        <taxon>Tracheophyta</taxon>
        <taxon>Spermatophyta</taxon>
        <taxon>Magnoliopsida</taxon>
        <taxon>Liliopsida</taxon>
        <taxon>Asparagales</taxon>
        <taxon>Orchidaceae</taxon>
        <taxon>Orchidoideae</taxon>
        <taxon>Orchideae</taxon>
        <taxon>Orchidinae</taxon>
        <taxon>Platanthera</taxon>
    </lineage>
</organism>
<dbReference type="Proteomes" id="UP001412067">
    <property type="component" value="Unassembled WGS sequence"/>
</dbReference>
<dbReference type="InterPro" id="IPR051720">
    <property type="entry name" value="rRNA_MeTrfase/Polyamine_Synth"/>
</dbReference>
<keyword evidence="2" id="KW-1185">Reference proteome</keyword>
<dbReference type="SUPFAM" id="SSF53335">
    <property type="entry name" value="S-adenosyl-L-methionine-dependent methyltransferases"/>
    <property type="match status" value="1"/>
</dbReference>
<dbReference type="Pfam" id="PF06325">
    <property type="entry name" value="PrmA"/>
    <property type="match status" value="1"/>
</dbReference>